<dbReference type="InterPro" id="IPR050707">
    <property type="entry name" value="HTH_MetabolicPath_Reg"/>
</dbReference>
<accession>A0A2Z2HXV1</accession>
<dbReference type="Pfam" id="PF01614">
    <property type="entry name" value="IclR_C"/>
    <property type="match status" value="1"/>
</dbReference>
<protein>
    <submittedName>
        <fullName evidence="6">ArcR family transcriptional regulator</fullName>
    </submittedName>
</protein>
<dbReference type="GO" id="GO:0045892">
    <property type="term" value="P:negative regulation of DNA-templated transcription"/>
    <property type="evidence" value="ECO:0007669"/>
    <property type="project" value="TreeGrafter"/>
</dbReference>
<organism evidence="6 7">
    <name type="scientific">Natrarchaeobaculum aegyptiacum</name>
    <dbReference type="NCBI Taxonomy" id="745377"/>
    <lineage>
        <taxon>Archaea</taxon>
        <taxon>Methanobacteriati</taxon>
        <taxon>Methanobacteriota</taxon>
        <taxon>Stenosarchaea group</taxon>
        <taxon>Halobacteria</taxon>
        <taxon>Halobacteriales</taxon>
        <taxon>Natrialbaceae</taxon>
        <taxon>Natrarchaeobaculum</taxon>
    </lineage>
</organism>
<dbReference type="InterPro" id="IPR005471">
    <property type="entry name" value="Tscrpt_reg_IclR_N"/>
</dbReference>
<proteinExistence type="predicted"/>
<keyword evidence="3" id="KW-0804">Transcription</keyword>
<dbReference type="InterPro" id="IPR036388">
    <property type="entry name" value="WH-like_DNA-bd_sf"/>
</dbReference>
<dbReference type="InterPro" id="IPR036390">
    <property type="entry name" value="WH_DNA-bd_sf"/>
</dbReference>
<dbReference type="SUPFAM" id="SSF46785">
    <property type="entry name" value="Winged helix' DNA-binding domain"/>
    <property type="match status" value="1"/>
</dbReference>
<dbReference type="SUPFAM" id="SSF55781">
    <property type="entry name" value="GAF domain-like"/>
    <property type="match status" value="1"/>
</dbReference>
<dbReference type="PROSITE" id="PS51077">
    <property type="entry name" value="HTH_ICLR"/>
    <property type="match status" value="1"/>
</dbReference>
<evidence type="ECO:0000259" key="5">
    <source>
        <dbReference type="PROSITE" id="PS51078"/>
    </source>
</evidence>
<keyword evidence="7" id="KW-1185">Reference proteome</keyword>
<dbReference type="SMART" id="SM00346">
    <property type="entry name" value="HTH_ICLR"/>
    <property type="match status" value="1"/>
</dbReference>
<evidence type="ECO:0000313" key="6">
    <source>
        <dbReference type="EMBL" id="ARS90527.1"/>
    </source>
</evidence>
<name>A0A2Z2HXV1_9EURY</name>
<evidence type="ECO:0000256" key="3">
    <source>
        <dbReference type="ARBA" id="ARBA00023163"/>
    </source>
</evidence>
<evidence type="ECO:0000256" key="2">
    <source>
        <dbReference type="ARBA" id="ARBA00023125"/>
    </source>
</evidence>
<evidence type="ECO:0000256" key="1">
    <source>
        <dbReference type="ARBA" id="ARBA00023015"/>
    </source>
</evidence>
<dbReference type="GO" id="GO:0003677">
    <property type="term" value="F:DNA binding"/>
    <property type="evidence" value="ECO:0007669"/>
    <property type="project" value="UniProtKB-KW"/>
</dbReference>
<evidence type="ECO:0000313" key="7">
    <source>
        <dbReference type="Proteomes" id="UP000250088"/>
    </source>
</evidence>
<dbReference type="InterPro" id="IPR029016">
    <property type="entry name" value="GAF-like_dom_sf"/>
</dbReference>
<feature type="domain" description="HTH iclR-type" evidence="4">
    <location>
        <begin position="8"/>
        <end position="67"/>
    </location>
</feature>
<gene>
    <name evidence="6" type="ORF">B1756_12860</name>
</gene>
<keyword evidence="2" id="KW-0238">DNA-binding</keyword>
<dbReference type="GO" id="GO:0003700">
    <property type="term" value="F:DNA-binding transcription factor activity"/>
    <property type="evidence" value="ECO:0007669"/>
    <property type="project" value="TreeGrafter"/>
</dbReference>
<keyword evidence="1" id="KW-0805">Transcription regulation</keyword>
<dbReference type="Proteomes" id="UP000250088">
    <property type="component" value="Chromosome"/>
</dbReference>
<dbReference type="Gene3D" id="3.30.450.40">
    <property type="match status" value="1"/>
</dbReference>
<dbReference type="PANTHER" id="PTHR30136:SF35">
    <property type="entry name" value="HTH-TYPE TRANSCRIPTIONAL REGULATOR RV1719"/>
    <property type="match status" value="1"/>
</dbReference>
<dbReference type="GeneID" id="32894983"/>
<dbReference type="InterPro" id="IPR014757">
    <property type="entry name" value="Tscrpt_reg_IclR_C"/>
</dbReference>
<reference evidence="7" key="1">
    <citation type="submission" date="2017-02" db="EMBL/GenBank/DDBJ databases">
        <title>Natronthermophilus aegyptiacus gen. nov.,sp. nov., an aerobic, extremely halophilic alkalithermophilic archaeon isolated from the athalassohaline Wadi An Natrun, Egypt.</title>
        <authorList>
            <person name="Zhao B."/>
        </authorList>
    </citation>
    <scope>NUCLEOTIDE SEQUENCE [LARGE SCALE GENOMIC DNA]</scope>
    <source>
        <strain evidence="7">JW/NM-HA 15</strain>
    </source>
</reference>
<evidence type="ECO:0000259" key="4">
    <source>
        <dbReference type="PROSITE" id="PS51077"/>
    </source>
</evidence>
<dbReference type="EMBL" id="CP019893">
    <property type="protein sequence ID" value="ARS90527.1"/>
    <property type="molecule type" value="Genomic_DNA"/>
</dbReference>
<dbReference type="KEGG" id="naj:B1756_12860"/>
<dbReference type="PANTHER" id="PTHR30136">
    <property type="entry name" value="HELIX-TURN-HELIX TRANSCRIPTIONAL REGULATOR, ICLR FAMILY"/>
    <property type="match status" value="1"/>
</dbReference>
<dbReference type="OrthoDB" id="14763at2157"/>
<dbReference type="Pfam" id="PF09339">
    <property type="entry name" value="HTH_IclR"/>
    <property type="match status" value="1"/>
</dbReference>
<dbReference type="Gene3D" id="1.10.10.10">
    <property type="entry name" value="Winged helix-like DNA-binding domain superfamily/Winged helix DNA-binding domain"/>
    <property type="match status" value="1"/>
</dbReference>
<dbReference type="RefSeq" id="WP_086888898.1">
    <property type="nucleotide sequence ID" value="NZ_CP019893.1"/>
</dbReference>
<feature type="domain" description="IclR-ED" evidence="5">
    <location>
        <begin position="68"/>
        <end position="251"/>
    </location>
</feature>
<dbReference type="PROSITE" id="PS51078">
    <property type="entry name" value="ICLR_ED"/>
    <property type="match status" value="1"/>
</dbReference>
<sequence length="253" mass="27796">MSENTSAMTSVLRAFEVIDVLWETGGAGPSEIARRMDIPKSTAHIYLQTLSKTGYVVNDEGTYSLSYQFLGTGSRLKHRNRLYQAAESLLDELAESTGELITLVIEEDGKSVVLHLVRGNNSLDLGMYPGMITPLHSNATGKVLLAFLPPDRTESIVETDGLTQVTERTITDEATLYDELETIREAGYAVDWDQQVTGMGIVGAPIIVDDELEGAVGVACPTGRLQDESYQQTLLQKLRETIDSITIKYRYGT</sequence>
<dbReference type="AlphaFoldDB" id="A0A2Z2HXV1"/>